<evidence type="ECO:0000313" key="6">
    <source>
        <dbReference type="Proteomes" id="UP000000954"/>
    </source>
</evidence>
<dbReference type="EMBL" id="CP001682">
    <property type="protein sequence ID" value="ACU94046.1"/>
    <property type="molecule type" value="Genomic_DNA"/>
</dbReference>
<dbReference type="OrthoDB" id="3034465at2"/>
<reference evidence="5 6" key="1">
    <citation type="journal article" date="2009" name="Stand. Genomic Sci.">
        <title>Complete genome sequence of Cryptobacterium curtum type strain (12-3).</title>
        <authorList>
            <person name="Mavrommatis K."/>
            <person name="Pukall R."/>
            <person name="Rohde C."/>
            <person name="Chen F."/>
            <person name="Sims D."/>
            <person name="Brettin T."/>
            <person name="Kuske C."/>
            <person name="Detter J.C."/>
            <person name="Han C."/>
            <person name="Lapidus A."/>
            <person name="Copeland A."/>
            <person name="Glavina Del Rio T."/>
            <person name="Nolan M."/>
            <person name="Lucas S."/>
            <person name="Tice H."/>
            <person name="Cheng J.F."/>
            <person name="Bruce D."/>
            <person name="Goodwin L."/>
            <person name="Pitluck S."/>
            <person name="Ovchinnikova G."/>
            <person name="Pati A."/>
            <person name="Ivanova N."/>
            <person name="Chen A."/>
            <person name="Palaniappan K."/>
            <person name="Chain P."/>
            <person name="D'haeseleer P."/>
            <person name="Goker M."/>
            <person name="Bristow J."/>
            <person name="Eisen J.A."/>
            <person name="Markowitz V."/>
            <person name="Hugenholtz P."/>
            <person name="Rohde M."/>
            <person name="Klenk H.P."/>
            <person name="Kyrpides N.C."/>
        </authorList>
    </citation>
    <scope>NUCLEOTIDE SEQUENCE [LARGE SCALE GENOMIC DNA]</scope>
    <source>
        <strain evidence="6">ATCC 700683 / DSM 15641 / 12-3</strain>
    </source>
</reference>
<dbReference type="Pfam" id="PF18676">
    <property type="entry name" value="MBG_2"/>
    <property type="match status" value="4"/>
</dbReference>
<feature type="region of interest" description="Disordered" evidence="1">
    <location>
        <begin position="37"/>
        <end position="144"/>
    </location>
</feature>
<proteinExistence type="predicted"/>
<evidence type="ECO:0000313" key="5">
    <source>
        <dbReference type="EMBL" id="ACU94046.1"/>
    </source>
</evidence>
<evidence type="ECO:0000259" key="4">
    <source>
        <dbReference type="Pfam" id="PF18676"/>
    </source>
</evidence>
<feature type="domain" description="MBG" evidence="4">
    <location>
        <begin position="1812"/>
        <end position="1892"/>
    </location>
</feature>
<dbReference type="RefSeq" id="WP_012802734.1">
    <property type="nucleotide sequence ID" value="NC_013170.1"/>
</dbReference>
<feature type="compositionally biased region" description="Polar residues" evidence="1">
    <location>
        <begin position="78"/>
        <end position="87"/>
    </location>
</feature>
<protein>
    <recommendedName>
        <fullName evidence="4">MBG domain-containing protein</fullName>
    </recommendedName>
</protein>
<feature type="domain" description="MBG" evidence="4">
    <location>
        <begin position="1137"/>
        <end position="1217"/>
    </location>
</feature>
<feature type="transmembrane region" description="Helical" evidence="2">
    <location>
        <begin position="2370"/>
        <end position="2390"/>
    </location>
</feature>
<feature type="domain" description="MBG" evidence="4">
    <location>
        <begin position="632"/>
        <end position="709"/>
    </location>
</feature>
<dbReference type="Proteomes" id="UP000000954">
    <property type="component" value="Chromosome"/>
</dbReference>
<feature type="domain" description="MBG" evidence="4">
    <location>
        <begin position="981"/>
        <end position="1061"/>
    </location>
</feature>
<feature type="compositionally biased region" description="Low complexity" evidence="1">
    <location>
        <begin position="52"/>
        <end position="69"/>
    </location>
</feature>
<feature type="signal peptide" evidence="3">
    <location>
        <begin position="1"/>
        <end position="33"/>
    </location>
</feature>
<evidence type="ECO:0000256" key="2">
    <source>
        <dbReference type="SAM" id="Phobius"/>
    </source>
</evidence>
<keyword evidence="2" id="KW-1133">Transmembrane helix</keyword>
<dbReference type="STRING" id="469378.Ccur_03190"/>
<organism evidence="5 6">
    <name type="scientific">Cryptobacterium curtum (strain ATCC 700683 / DSM 15641 / CCUG 43107 / 12-3)</name>
    <dbReference type="NCBI Taxonomy" id="469378"/>
    <lineage>
        <taxon>Bacteria</taxon>
        <taxon>Bacillati</taxon>
        <taxon>Actinomycetota</taxon>
        <taxon>Coriobacteriia</taxon>
        <taxon>Eggerthellales</taxon>
        <taxon>Eggerthellaceae</taxon>
        <taxon>Cryptobacterium</taxon>
    </lineage>
</organism>
<feature type="compositionally biased region" description="Low complexity" evidence="1">
    <location>
        <begin position="88"/>
        <end position="133"/>
    </location>
</feature>
<dbReference type="InterPro" id="IPR041286">
    <property type="entry name" value="MBG_2"/>
</dbReference>
<feature type="compositionally biased region" description="Polar residues" evidence="1">
    <location>
        <begin position="38"/>
        <end position="51"/>
    </location>
</feature>
<dbReference type="eggNOG" id="COG2911">
    <property type="taxonomic scope" value="Bacteria"/>
</dbReference>
<name>C7MMA6_CRYCD</name>
<evidence type="ECO:0000256" key="3">
    <source>
        <dbReference type="SAM" id="SignalP"/>
    </source>
</evidence>
<feature type="region of interest" description="Disordered" evidence="1">
    <location>
        <begin position="2077"/>
        <end position="2140"/>
    </location>
</feature>
<keyword evidence="3" id="KW-0732">Signal</keyword>
<dbReference type="HOGENOM" id="CLU_229267_0_0_11"/>
<feature type="compositionally biased region" description="Pro residues" evidence="1">
    <location>
        <begin position="2094"/>
        <end position="2130"/>
    </location>
</feature>
<dbReference type="KEGG" id="ccu:Ccur_03190"/>
<feature type="chain" id="PRO_5002978478" description="MBG domain-containing protein" evidence="3">
    <location>
        <begin position="34"/>
        <end position="2400"/>
    </location>
</feature>
<gene>
    <name evidence="5" type="ordered locus">Ccur_03190</name>
</gene>
<keyword evidence="6" id="KW-1185">Reference proteome</keyword>
<evidence type="ECO:0000256" key="1">
    <source>
        <dbReference type="SAM" id="MobiDB-lite"/>
    </source>
</evidence>
<accession>C7MMA6</accession>
<sequence length="2400" mass="250898">MDILTKDGLLRRVLAAFFAAVLAVSMVPTPALAAGSADSANRTAEAQQQLNSASSQEDSSDDASSSGSNDAEESDSAHSNATESSNADSQESTSDQQSSTKESASTSNSGESDSTSSSDATVQNSAAESVTESSTEESSAEVLERSVAEGKELLSAAFSSAPYDADNPYTKVEVGKYAPGTYTVTANLFIPASKNPFNKSIQAYMTNPENPLGIVEPDNGDPSAVTGGVPIFHVNKNATLIVGEDDSLTLTIPIRNPVFTLQGIGSGQGVELLSAHTRAGQYGPRGASGEILSVGHTSRVDSVTFKLSNSGKTTDGSDGYTIQGCSEYPTILDQNWHVDLDLTVDLSNVPASQKYVANPVVSQDLAYTGHEQQGVTFEIDKCEVTSGTAVATNAGDYSVTLKPKAGFVWFDGTTDECTFDWTIAKAQVVKKYEVVVPCSEDVSETIAALPSADTVNANFTYEGLAEGDTPESLGISGQTFDSWWMGELEYAQTMPEMFHNLVPTALEGEFSGENVGTDNYEVSTKAIAHITLAPGQMPIAHDVVYNGASQLGVEQADGTPFTNVGDGKTRWTPWNDFTQTWFLNLAARSFIDVGTYSVTLSPSENWAYADGYWSDGTHEPKTLSWEIKPATLTAKARDIYIHEGEVANLKVDVSGFVAQESAGTIAGYEAPVATVENGNTSTLSVGDYPITVSGGNAKNYVFEYRSATLHVLPANTAAVPFVESNLTYIGKQQVGVSTGAGYTVEGGTATDAGTYTATATLADGVSKWADGSTEKSRTFEWSIAKAELKATYINESVSRKDYESGKDAPAFRIKVTGFVHGESPEEGTVANYVAPELYLYKGEVGAADLKASDWKADEDSADYAFIPAGGSAKNYEFSSYKWGTLDLIHDAEDNYRAAFPYIETPLTYTGKQQTGVYSRVGSTVITGASGVDVGTYKATVALDDERTGWWESNWYGENEKPTGETRIISAQWSIVKAPLAAKAQDVTITAGDAIPSFTAEVSGFKNGEASENAAGYKAPTVSLPAGVSANTLEAGKSYELSVSGGSADNYTFADYESGTLTVLPRGTVAEPTVAQGLTYTGSEQRAIQENEAWTLSGATATAAGDHETTVTLNAGYRWADGSTAPKTYHWSINKASLTATYAGEEITEGETPALKVDVTGFVGGETADTAAGYAAPIASLPEGVSADTLEAGKSYELSVSGGAADNYTFTYAAGTLTVKAADQPQPGKLAPGTYTVTANISMMTPLGFPGYTTNPFNPEGIGGKGGIPDAPVSNNATLIVGADGTYTLSLNLVNPVFTVQNAESSDGVTVEAVDRVPIEQKDDDEEYNKSVAADGVTSRIAHMTLKLNDVSGSYHFDNWKVYATTLNTFFPNSRYPQINSLDLSVDFDHAQKQVEGDYSKTFTDHATGVSVTVSAEKGADTISQLEKASLQVEKVEAGSEHDGAVQALMQLYASTPSFSFYKISLIADGEAVSFDDKTAAEVSIPTTQTSADVYSFKKASLSAISSQTSSGVTTCKSSQLGSFVVVDSQGAAKFTWSHTVRNASTGASMTYSTDASVEDTLFESAYGPGHGLEALEWYGSYMDESGVSSSQAPDSFSEKALAAAKESGSNSLTVAGTYAMGISYSMDGTGVPNNLFDSLALGYTFTAGVNPLSAVVPVGNNDASVYAVYGTVGEGATGAKKLDAQIADGYAKVSLNDSDAQIPGLSSMLFHAAANVGDYTGAPQTAETQIAYLVAVEPSTHKIAKPTAAEGLIYNGQEQTGVPEAEGYDVTTSQASNAGTYQSVVTLKDGYLWSDGTKDALTINWSIAKAELNATAADETITQGQTPAYQVNVTGFVNGETADTAAGYTAPVASLPEGVSADTLESGKSYELSVSGGAADNYTFTYAAGTLTVKAADQPQPGKLAPGTYTVTANLAMPGQYNPVIKGLTVYANSPDNPFGPTIDENNPAEVHNTVPSNPQSANAKLVVGVDGTKTLILPVKNPIFTTQDLGVCGDLSNVHTERITPTAGGGTYSGSYGNKTDRIHMMSAELPAEQSTGTATFNFSGSKLYAVPLDLELAPSGSIALQLTVDYNSLSKDSDNTELPSFAKSDTPKPNPDPTPTPDPSPTPNPGPTPGPTPNPGPTPVPDPQSDPGDLIETHNGHLAAGTYTVSANIWVNKATSGLPLQPHFTSAAFPPMNPVSKNATLRVEEDGHTYVTVPIVIQSRVMQVLSLSGLNIVSQSYSGEGLSSITVDLGILSGTDTITKNVTANIRLGTLAKTIIGGAENRTWACTFQVVFNGSPTSSGGGTVPKAVQAILDAQGSDGRNANADEDAQNAADAALAALDAEEDLADESAITLAGSQSAKGQGKNATEQALDDVNQAIRNNPELVISLVALIVVVIGVVSYTLYRRGKLGGVGK</sequence>
<keyword evidence="2" id="KW-0472">Membrane</keyword>
<keyword evidence="2" id="KW-0812">Transmembrane</keyword>